<evidence type="ECO:0008006" key="4">
    <source>
        <dbReference type="Google" id="ProtNLM"/>
    </source>
</evidence>
<feature type="region of interest" description="Disordered" evidence="1">
    <location>
        <begin position="216"/>
        <end position="245"/>
    </location>
</feature>
<dbReference type="InterPro" id="IPR046708">
    <property type="entry name" value="DUF6781"/>
</dbReference>
<gene>
    <name evidence="2" type="ORF">GCM10009107_45920</name>
</gene>
<evidence type="ECO:0000313" key="3">
    <source>
        <dbReference type="Proteomes" id="UP001500279"/>
    </source>
</evidence>
<dbReference type="RefSeq" id="WP_141287222.1">
    <property type="nucleotide sequence ID" value="NZ_BAAAEW010000033.1"/>
</dbReference>
<name>A0ABP3VPN0_9BURK</name>
<reference evidence="3" key="1">
    <citation type="journal article" date="2019" name="Int. J. Syst. Evol. Microbiol.">
        <title>The Global Catalogue of Microorganisms (GCM) 10K type strain sequencing project: providing services to taxonomists for standard genome sequencing and annotation.</title>
        <authorList>
            <consortium name="The Broad Institute Genomics Platform"/>
            <consortium name="The Broad Institute Genome Sequencing Center for Infectious Disease"/>
            <person name="Wu L."/>
            <person name="Ma J."/>
        </authorList>
    </citation>
    <scope>NUCLEOTIDE SEQUENCE [LARGE SCALE GENOMIC DNA]</scope>
    <source>
        <strain evidence="3">JCM 15503</strain>
    </source>
</reference>
<sequence>MLKSGIDQDALIEMFSTTSARQTAQLRDAVHTATLKALQGREMSLKNIRSVLKSVTEAASAGTAGRGLPEVDAEAMLGSALAGMDDALLKAVEAHQVALSSLAGQGVGLQDKQLKKALGDLEQLEDTMFGAVRKAADAAGGTLSGPWEQALSHFKQDGSQAGAHAQATVNGVTAQLEKMQTAMRDTRAAGLKAAQALAQSYTALVSGVLMGMSDALRQGGSAGSPPPPTAAPAAPAAKSARRKAT</sequence>
<dbReference type="EMBL" id="BAAAEW010000033">
    <property type="protein sequence ID" value="GAA0761967.1"/>
    <property type="molecule type" value="Genomic_DNA"/>
</dbReference>
<accession>A0ABP3VPN0</accession>
<dbReference type="Pfam" id="PF20572">
    <property type="entry name" value="DUF6781"/>
    <property type="match status" value="1"/>
</dbReference>
<keyword evidence="3" id="KW-1185">Reference proteome</keyword>
<evidence type="ECO:0000256" key="1">
    <source>
        <dbReference type="SAM" id="MobiDB-lite"/>
    </source>
</evidence>
<protein>
    <recommendedName>
        <fullName evidence="4">Phasin domain-containing protein</fullName>
    </recommendedName>
</protein>
<comment type="caution">
    <text evidence="2">The sequence shown here is derived from an EMBL/GenBank/DDBJ whole genome shotgun (WGS) entry which is preliminary data.</text>
</comment>
<proteinExistence type="predicted"/>
<dbReference type="Proteomes" id="UP001500279">
    <property type="component" value="Unassembled WGS sequence"/>
</dbReference>
<evidence type="ECO:0000313" key="2">
    <source>
        <dbReference type="EMBL" id="GAA0761967.1"/>
    </source>
</evidence>
<organism evidence="2 3">
    <name type="scientific">Ideonella azotifigens</name>
    <dbReference type="NCBI Taxonomy" id="513160"/>
    <lineage>
        <taxon>Bacteria</taxon>
        <taxon>Pseudomonadati</taxon>
        <taxon>Pseudomonadota</taxon>
        <taxon>Betaproteobacteria</taxon>
        <taxon>Burkholderiales</taxon>
        <taxon>Sphaerotilaceae</taxon>
        <taxon>Ideonella</taxon>
    </lineage>
</organism>